<evidence type="ECO:0000313" key="3">
    <source>
        <dbReference type="Proteomes" id="UP000230959"/>
    </source>
</evidence>
<dbReference type="GO" id="GO:0003677">
    <property type="term" value="F:DNA binding"/>
    <property type="evidence" value="ECO:0007669"/>
    <property type="project" value="InterPro"/>
</dbReference>
<dbReference type="Pfam" id="PF02452">
    <property type="entry name" value="PemK_toxin"/>
    <property type="match status" value="1"/>
</dbReference>
<evidence type="ECO:0000313" key="2">
    <source>
        <dbReference type="EMBL" id="PJE73959.1"/>
    </source>
</evidence>
<reference evidence="3" key="1">
    <citation type="submission" date="2017-09" db="EMBL/GenBank/DDBJ databases">
        <title>Depth-based differentiation of microbial function through sediment-hosted aquifers and enrichment of novel symbionts in the deep terrestrial subsurface.</title>
        <authorList>
            <person name="Probst A.J."/>
            <person name="Ladd B."/>
            <person name="Jarett J.K."/>
            <person name="Geller-Mcgrath D.E."/>
            <person name="Sieber C.M.K."/>
            <person name="Emerson J.B."/>
            <person name="Anantharaman K."/>
            <person name="Thomas B.C."/>
            <person name="Malmstrom R."/>
            <person name="Stieglmeier M."/>
            <person name="Klingl A."/>
            <person name="Woyke T."/>
            <person name="Ryan C.M."/>
            <person name="Banfield J.F."/>
        </authorList>
    </citation>
    <scope>NUCLEOTIDE SEQUENCE [LARGE SCALE GENOMIC DNA]</scope>
</reference>
<keyword evidence="1" id="KW-0540">Nuclease</keyword>
<keyword evidence="2" id="KW-0251">Elongation factor</keyword>
<dbReference type="SUPFAM" id="SSF50118">
    <property type="entry name" value="Cell growth inhibitor/plasmid maintenance toxic component"/>
    <property type="match status" value="1"/>
</dbReference>
<dbReference type="AlphaFoldDB" id="A0A2M8LBF4"/>
<evidence type="ECO:0000256" key="1">
    <source>
        <dbReference type="PIRNR" id="PIRNR033490"/>
    </source>
</evidence>
<dbReference type="GO" id="GO:0003746">
    <property type="term" value="F:translation elongation factor activity"/>
    <property type="evidence" value="ECO:0007669"/>
    <property type="project" value="UniProtKB-KW"/>
</dbReference>
<sequence>MLQKDIYLVDLNPTKGKEQMGKRPAVIISGNTMNKNLGIFIICPISSKIKNYVGCVKVIKNKTNKLSEDSEIITFQIRTIAKERMFKKIGEITNEQLKEVFDSLKEIFYY</sequence>
<comment type="caution">
    <text evidence="2">The sequence shown here is derived from an EMBL/GenBank/DDBJ whole genome shotgun (WGS) entry which is preliminary data.</text>
</comment>
<dbReference type="InterPro" id="IPR011067">
    <property type="entry name" value="Plasmid_toxin/cell-grow_inhib"/>
</dbReference>
<dbReference type="GO" id="GO:0004521">
    <property type="term" value="F:RNA endonuclease activity"/>
    <property type="evidence" value="ECO:0007669"/>
    <property type="project" value="TreeGrafter"/>
</dbReference>
<organism evidence="2 3">
    <name type="scientific">Candidatus Terrybacteria bacterium CG10_big_fil_rev_8_21_14_0_10_41_10</name>
    <dbReference type="NCBI Taxonomy" id="1975026"/>
    <lineage>
        <taxon>Bacteria</taxon>
        <taxon>Candidatus Terryibacteriota</taxon>
    </lineage>
</organism>
<dbReference type="PIRSF" id="PIRSF033490">
    <property type="entry name" value="MazF"/>
    <property type="match status" value="1"/>
</dbReference>
<dbReference type="EMBL" id="PFER01000005">
    <property type="protein sequence ID" value="PJE73959.1"/>
    <property type="molecule type" value="Genomic_DNA"/>
</dbReference>
<keyword evidence="2" id="KW-0648">Protein biosynthesis</keyword>
<dbReference type="GO" id="GO:0016787">
    <property type="term" value="F:hydrolase activity"/>
    <property type="evidence" value="ECO:0007669"/>
    <property type="project" value="UniProtKB-KW"/>
</dbReference>
<protein>
    <recommendedName>
        <fullName evidence="1">mRNA interferase</fullName>
        <ecNumber evidence="1">3.1.-.-</ecNumber>
    </recommendedName>
</protein>
<dbReference type="EC" id="3.1.-.-" evidence="1"/>
<dbReference type="PANTHER" id="PTHR33988">
    <property type="entry name" value="ENDORIBONUCLEASE MAZF-RELATED"/>
    <property type="match status" value="1"/>
</dbReference>
<dbReference type="PANTHER" id="PTHR33988:SF2">
    <property type="entry name" value="ENDORIBONUCLEASE MAZF"/>
    <property type="match status" value="1"/>
</dbReference>
<gene>
    <name evidence="2" type="ORF">COV02_00325</name>
</gene>
<keyword evidence="1" id="KW-0255">Endonuclease</keyword>
<accession>A0A2M8LBF4</accession>
<keyword evidence="1" id="KW-0378">Hydrolase</keyword>
<comment type="similarity">
    <text evidence="1">Belongs to the PemK/MazF family.</text>
</comment>
<dbReference type="Gene3D" id="2.30.30.110">
    <property type="match status" value="1"/>
</dbReference>
<dbReference type="Proteomes" id="UP000230959">
    <property type="component" value="Unassembled WGS sequence"/>
</dbReference>
<comment type="function">
    <text evidence="1">Toxic component of a type II toxin-antitoxin (TA) system.</text>
</comment>
<dbReference type="InterPro" id="IPR003477">
    <property type="entry name" value="PemK-like"/>
</dbReference>
<dbReference type="GO" id="GO:0016075">
    <property type="term" value="P:rRNA catabolic process"/>
    <property type="evidence" value="ECO:0007669"/>
    <property type="project" value="TreeGrafter"/>
</dbReference>
<proteinExistence type="inferred from homology"/>
<name>A0A2M8LBF4_9BACT</name>
<dbReference type="GO" id="GO:0006402">
    <property type="term" value="P:mRNA catabolic process"/>
    <property type="evidence" value="ECO:0007669"/>
    <property type="project" value="TreeGrafter"/>
</dbReference>